<accession>A0AAU9ZRM7</accession>
<comment type="caution">
    <text evidence="2">The sequence shown here is derived from an EMBL/GenBank/DDBJ whole genome shotgun (WGS) entry which is preliminary data.</text>
</comment>
<name>A0AAU9ZRM7_PHORO</name>
<dbReference type="AlphaFoldDB" id="A0AAU9ZRM7"/>
<keyword evidence="3" id="KW-1185">Reference proteome</keyword>
<sequence length="114" mass="12969">MGKFMLFLLLGAFSLVFFQAEARICVACKMFINGRCVDGEGKCTMEEGGSCAIRDIYVFKPRGGFFYNHTVLECSKPCKASKESYFHLKISSFCCRSQDFCNSYKRKISNKYAN</sequence>
<feature type="chain" id="PRO_5043583565" evidence="1">
    <location>
        <begin position="23"/>
        <end position="114"/>
    </location>
</feature>
<dbReference type="CDD" id="cd23578">
    <property type="entry name" value="TFP_LU_ECD_PATE2"/>
    <property type="match status" value="1"/>
</dbReference>
<reference evidence="2" key="1">
    <citation type="submission" date="2022-06" db="EMBL/GenBank/DDBJ databases">
        <authorList>
            <person name="Andreotti S."/>
            <person name="Wyler E."/>
        </authorList>
    </citation>
    <scope>NUCLEOTIDE SEQUENCE</scope>
</reference>
<dbReference type="EMBL" id="CALSGD010001501">
    <property type="protein sequence ID" value="CAH6860419.1"/>
    <property type="molecule type" value="Genomic_DNA"/>
</dbReference>
<protein>
    <submittedName>
        <fullName evidence="2">Pate-f protein</fullName>
    </submittedName>
</protein>
<evidence type="ECO:0000313" key="3">
    <source>
        <dbReference type="Proteomes" id="UP001152836"/>
    </source>
</evidence>
<dbReference type="InterPro" id="IPR059168">
    <property type="entry name" value="PATE2-like_ECD_3FTx"/>
</dbReference>
<evidence type="ECO:0000256" key="1">
    <source>
        <dbReference type="SAM" id="SignalP"/>
    </source>
</evidence>
<dbReference type="Proteomes" id="UP001152836">
    <property type="component" value="Unassembled WGS sequence"/>
</dbReference>
<evidence type="ECO:0000313" key="2">
    <source>
        <dbReference type="EMBL" id="CAH6860419.1"/>
    </source>
</evidence>
<organism evidence="2 3">
    <name type="scientific">Phodopus roborovskii</name>
    <name type="common">Roborovski's desert hamster</name>
    <name type="synonym">Cricetulus roborovskii</name>
    <dbReference type="NCBI Taxonomy" id="109678"/>
    <lineage>
        <taxon>Eukaryota</taxon>
        <taxon>Metazoa</taxon>
        <taxon>Chordata</taxon>
        <taxon>Craniata</taxon>
        <taxon>Vertebrata</taxon>
        <taxon>Euteleostomi</taxon>
        <taxon>Mammalia</taxon>
        <taxon>Eutheria</taxon>
        <taxon>Euarchontoglires</taxon>
        <taxon>Glires</taxon>
        <taxon>Rodentia</taxon>
        <taxon>Myomorpha</taxon>
        <taxon>Muroidea</taxon>
        <taxon>Cricetidae</taxon>
        <taxon>Cricetinae</taxon>
        <taxon>Phodopus</taxon>
    </lineage>
</organism>
<feature type="signal peptide" evidence="1">
    <location>
        <begin position="1"/>
        <end position="22"/>
    </location>
</feature>
<gene>
    <name evidence="2" type="primary">Pate-f</name>
    <name evidence="2" type="ORF">PHOROB_LOCUS11911</name>
</gene>
<keyword evidence="1" id="KW-0732">Signal</keyword>
<proteinExistence type="predicted"/>